<evidence type="ECO:0000256" key="2">
    <source>
        <dbReference type="ARBA" id="ARBA00006448"/>
    </source>
</evidence>
<keyword evidence="3" id="KW-1003">Cell membrane</keyword>
<feature type="domain" description="YetF C-terminal" evidence="8">
    <location>
        <begin position="75"/>
        <end position="145"/>
    </location>
</feature>
<comment type="caution">
    <text evidence="9">The sequence shown here is derived from an EMBL/GenBank/DDBJ whole genome shotgun (WGS) entry which is preliminary data.</text>
</comment>
<feature type="transmembrane region" description="Helical" evidence="7">
    <location>
        <begin position="45"/>
        <end position="65"/>
    </location>
</feature>
<reference evidence="10" key="1">
    <citation type="journal article" date="2019" name="Int. J. Syst. Evol. Microbiol.">
        <title>The Global Catalogue of Microorganisms (GCM) 10K type strain sequencing project: providing services to taxonomists for standard genome sequencing and annotation.</title>
        <authorList>
            <consortium name="The Broad Institute Genomics Platform"/>
            <consortium name="The Broad Institute Genome Sequencing Center for Infectious Disease"/>
            <person name="Wu L."/>
            <person name="Ma J."/>
        </authorList>
    </citation>
    <scope>NUCLEOTIDE SEQUENCE [LARGE SCALE GENOMIC DNA]</scope>
    <source>
        <strain evidence="10">JCM 32105</strain>
    </source>
</reference>
<name>A0ABP8N4F4_9BACT</name>
<evidence type="ECO:0000313" key="10">
    <source>
        <dbReference type="Proteomes" id="UP001500067"/>
    </source>
</evidence>
<organism evidence="9 10">
    <name type="scientific">Nemorincola caseinilytica</name>
    <dbReference type="NCBI Taxonomy" id="2054315"/>
    <lineage>
        <taxon>Bacteria</taxon>
        <taxon>Pseudomonadati</taxon>
        <taxon>Bacteroidota</taxon>
        <taxon>Chitinophagia</taxon>
        <taxon>Chitinophagales</taxon>
        <taxon>Chitinophagaceae</taxon>
        <taxon>Nemorincola</taxon>
    </lineage>
</organism>
<sequence>MVCRGAIIFFVALVLIRISGRRSFGMGTPLGNIIALLLGSILSRAATGVSPMMPIVVTCTVLVVLHRSMASVMVHNERISRLVEGSRILLYEKGAFIERNMVRALVCKDDIIQAVRQLLHTEVMDDVDTVHMERNGKISVVTKTAKSDTADR</sequence>
<evidence type="ECO:0000256" key="6">
    <source>
        <dbReference type="ARBA" id="ARBA00023136"/>
    </source>
</evidence>
<keyword evidence="6 7" id="KW-0472">Membrane</keyword>
<accession>A0ABP8N4F4</accession>
<dbReference type="EMBL" id="BAABFA010000005">
    <property type="protein sequence ID" value="GAA4461170.1"/>
    <property type="molecule type" value="Genomic_DNA"/>
</dbReference>
<comment type="subcellular location">
    <subcellularLocation>
        <location evidence="1">Cell membrane</location>
        <topology evidence="1">Multi-pass membrane protein</topology>
    </subcellularLocation>
</comment>
<dbReference type="InterPro" id="IPR023090">
    <property type="entry name" value="UPF0702_alpha/beta_dom_sf"/>
</dbReference>
<dbReference type="PANTHER" id="PTHR34582">
    <property type="entry name" value="UPF0702 TRANSMEMBRANE PROTEIN YCAP"/>
    <property type="match status" value="1"/>
</dbReference>
<evidence type="ECO:0000256" key="7">
    <source>
        <dbReference type="SAM" id="Phobius"/>
    </source>
</evidence>
<keyword evidence="5 7" id="KW-1133">Transmembrane helix</keyword>
<evidence type="ECO:0000256" key="3">
    <source>
        <dbReference type="ARBA" id="ARBA00022475"/>
    </source>
</evidence>
<dbReference type="Pfam" id="PF04239">
    <property type="entry name" value="DUF421"/>
    <property type="match status" value="1"/>
</dbReference>
<evidence type="ECO:0000256" key="4">
    <source>
        <dbReference type="ARBA" id="ARBA00022692"/>
    </source>
</evidence>
<protein>
    <submittedName>
        <fullName evidence="9">DUF421 domain-containing protein</fullName>
    </submittedName>
</protein>
<keyword evidence="4 7" id="KW-0812">Transmembrane</keyword>
<dbReference type="Proteomes" id="UP001500067">
    <property type="component" value="Unassembled WGS sequence"/>
</dbReference>
<keyword evidence="10" id="KW-1185">Reference proteome</keyword>
<evidence type="ECO:0000313" key="9">
    <source>
        <dbReference type="EMBL" id="GAA4461170.1"/>
    </source>
</evidence>
<gene>
    <name evidence="9" type="ORF">GCM10023093_05360</name>
</gene>
<evidence type="ECO:0000259" key="8">
    <source>
        <dbReference type="Pfam" id="PF04239"/>
    </source>
</evidence>
<comment type="similarity">
    <text evidence="2">Belongs to the UPF0702 family.</text>
</comment>
<dbReference type="Gene3D" id="3.30.240.20">
    <property type="entry name" value="bsu07140 like domains"/>
    <property type="match status" value="1"/>
</dbReference>
<proteinExistence type="inferred from homology"/>
<evidence type="ECO:0000256" key="1">
    <source>
        <dbReference type="ARBA" id="ARBA00004651"/>
    </source>
</evidence>
<dbReference type="InterPro" id="IPR007353">
    <property type="entry name" value="DUF421"/>
</dbReference>
<evidence type="ECO:0000256" key="5">
    <source>
        <dbReference type="ARBA" id="ARBA00022989"/>
    </source>
</evidence>
<dbReference type="PANTHER" id="PTHR34582:SF6">
    <property type="entry name" value="UPF0702 TRANSMEMBRANE PROTEIN YCAP"/>
    <property type="match status" value="1"/>
</dbReference>